<dbReference type="AlphaFoldDB" id="A0A0F8XS43"/>
<proteinExistence type="predicted"/>
<name>A0A0F8XS43_9ZZZZ</name>
<evidence type="ECO:0000313" key="1">
    <source>
        <dbReference type="EMBL" id="KKK64020.1"/>
    </source>
</evidence>
<dbReference type="EMBL" id="LAZR01061222">
    <property type="protein sequence ID" value="KKK64020.1"/>
    <property type="molecule type" value="Genomic_DNA"/>
</dbReference>
<reference evidence="1" key="1">
    <citation type="journal article" date="2015" name="Nature">
        <title>Complex archaea that bridge the gap between prokaryotes and eukaryotes.</title>
        <authorList>
            <person name="Spang A."/>
            <person name="Saw J.H."/>
            <person name="Jorgensen S.L."/>
            <person name="Zaremba-Niedzwiedzka K."/>
            <person name="Martijn J."/>
            <person name="Lind A.E."/>
            <person name="van Eijk R."/>
            <person name="Schleper C."/>
            <person name="Guy L."/>
            <person name="Ettema T.J."/>
        </authorList>
    </citation>
    <scope>NUCLEOTIDE SEQUENCE</scope>
</reference>
<organism evidence="1">
    <name type="scientific">marine sediment metagenome</name>
    <dbReference type="NCBI Taxonomy" id="412755"/>
    <lineage>
        <taxon>unclassified sequences</taxon>
        <taxon>metagenomes</taxon>
        <taxon>ecological metagenomes</taxon>
    </lineage>
</organism>
<feature type="non-terminal residue" evidence="1">
    <location>
        <position position="1"/>
    </location>
</feature>
<comment type="caution">
    <text evidence="1">The sequence shown here is derived from an EMBL/GenBank/DDBJ whole genome shotgun (WGS) entry which is preliminary data.</text>
</comment>
<gene>
    <name evidence="1" type="ORF">LCGC14_2988430</name>
</gene>
<accession>A0A0F8XS43</accession>
<protein>
    <submittedName>
        <fullName evidence="1">Uncharacterized protein</fullName>
    </submittedName>
</protein>
<sequence>NLLAETGDAQAKMILEMGQRAGALRLDAEGLIIKAAKNRTKEEDEEAQKRAIATEDAAQKMTRAATNFSDVSSEIMGQTRDLILTALEKPLENLVGHMGDAVEGIRDLVSDNAKFLKEMSDKISGVGGDLTGSLGGLALTVGGAAAAVVGFKVATGMVAKSLLKKGGSKTIAGIAKGVGAGKAAGRTVAKEAGEEIAEGILKKGVAKTAGKSIFKSLLKKIPGIGLIAGLGFAAGRIAEGDFAGAGMEVASGVAGLVPGPGTAAGIGIDVGLAARDIAREQEATEAGAAGAGAAAATAARGPGHWKMVGRGRRVWVPEEGAEEAGPGEISPEAEAALTAGLTGHELLTQMNDALQHQNEVLMGIANA</sequence>
<feature type="non-terminal residue" evidence="1">
    <location>
        <position position="367"/>
    </location>
</feature>